<dbReference type="EMBL" id="BK014952">
    <property type="protein sequence ID" value="DAD84076.1"/>
    <property type="molecule type" value="Genomic_DNA"/>
</dbReference>
<evidence type="ECO:0000313" key="2">
    <source>
        <dbReference type="EMBL" id="DAD84076.1"/>
    </source>
</evidence>
<dbReference type="Pfam" id="PF13443">
    <property type="entry name" value="HTH_26"/>
    <property type="match status" value="1"/>
</dbReference>
<dbReference type="SMART" id="SM00530">
    <property type="entry name" value="HTH_XRE"/>
    <property type="match status" value="1"/>
</dbReference>
<dbReference type="PROSITE" id="PS50943">
    <property type="entry name" value="HTH_CROC1"/>
    <property type="match status" value="1"/>
</dbReference>
<name>A0A8S5MPF0_9CAUD</name>
<organism evidence="2">
    <name type="scientific">Podoviridae sp. ctoqT5</name>
    <dbReference type="NCBI Taxonomy" id="2826577"/>
    <lineage>
        <taxon>Viruses</taxon>
        <taxon>Duplodnaviria</taxon>
        <taxon>Heunggongvirae</taxon>
        <taxon>Uroviricota</taxon>
        <taxon>Caudoviricetes</taxon>
    </lineage>
</organism>
<protein>
    <submittedName>
        <fullName evidence="2">Helix-turn-helix domain protein</fullName>
    </submittedName>
</protein>
<accession>A0A8S5MPF0</accession>
<sequence>MIYENIRYYAKKRGITISELERQAHLSKGHIYKFDGKSEPTISTLQKVADVLGVTVQTLIKERKE</sequence>
<dbReference type="InterPro" id="IPR010982">
    <property type="entry name" value="Lambda_DNA-bd_dom_sf"/>
</dbReference>
<dbReference type="InterPro" id="IPR001387">
    <property type="entry name" value="Cro/C1-type_HTH"/>
</dbReference>
<dbReference type="SUPFAM" id="SSF47413">
    <property type="entry name" value="lambda repressor-like DNA-binding domains"/>
    <property type="match status" value="1"/>
</dbReference>
<reference evidence="2" key="1">
    <citation type="journal article" date="2021" name="Proc. Natl. Acad. Sci. U.S.A.">
        <title>A Catalog of Tens of Thousands of Viruses from Human Metagenomes Reveals Hidden Associations with Chronic Diseases.</title>
        <authorList>
            <person name="Tisza M.J."/>
            <person name="Buck C.B."/>
        </authorList>
    </citation>
    <scope>NUCLEOTIDE SEQUENCE</scope>
    <source>
        <strain evidence="2">CtoqT5</strain>
    </source>
</reference>
<proteinExistence type="predicted"/>
<dbReference type="GO" id="GO:0003677">
    <property type="term" value="F:DNA binding"/>
    <property type="evidence" value="ECO:0007669"/>
    <property type="project" value="InterPro"/>
</dbReference>
<dbReference type="CDD" id="cd00093">
    <property type="entry name" value="HTH_XRE"/>
    <property type="match status" value="1"/>
</dbReference>
<dbReference type="Gene3D" id="1.10.260.40">
    <property type="entry name" value="lambda repressor-like DNA-binding domains"/>
    <property type="match status" value="1"/>
</dbReference>
<evidence type="ECO:0000259" key="1">
    <source>
        <dbReference type="PROSITE" id="PS50943"/>
    </source>
</evidence>
<feature type="domain" description="HTH cro/C1-type" evidence="1">
    <location>
        <begin position="6"/>
        <end position="59"/>
    </location>
</feature>